<evidence type="ECO:0000313" key="3">
    <source>
        <dbReference type="Proteomes" id="UP000643610"/>
    </source>
</evidence>
<dbReference type="InterPro" id="IPR002937">
    <property type="entry name" value="Amino_oxidase"/>
</dbReference>
<dbReference type="EMBL" id="JACOFU010000001">
    <property type="protein sequence ID" value="MBC3830183.1"/>
    <property type="molecule type" value="Genomic_DNA"/>
</dbReference>
<sequence length="457" mass="49995">MAVIGAGWAGCAAAVTLCQQGHQVTLIEASRTLGGRARAVEVDGRLVDNGQHILLGAYSACLELMRLLRIDLKEALLRLPLQMVYPHQTGIQFIAPKLPAPLHVLFALMSAKGLSGADKMALARFSTTARWIDWRLHQDCTVAELLERYEQTENLCRYMWNPLCIAALNTPPERASAQVFLNVLRDSLGAKRAASDMLIPRLDLSRLLPDAAAEFIRQHGGQVITGVSIQSLKQQDNQSWRLESLRTKLAPTTAIEADPITNQQFDGIVIATSAKQAQRLLSAATIDSTNQSRSDTTQASLTNLEFVYEPISTCYLQYAESLKLDRPFYALADDPQQKHWAQFIFDRGQLNPAQTGLMAVVISASTAASSHATSQVIADICRQLAQQLQNAAFATPIWTQVITEKRATFACTPNLKRPANQTEIPGITLAGDFTASDYPATLESAVRSGIEAAKAWI</sequence>
<evidence type="ECO:0000259" key="1">
    <source>
        <dbReference type="Pfam" id="PF01593"/>
    </source>
</evidence>
<dbReference type="NCBIfam" id="TIGR03467">
    <property type="entry name" value="HpnE"/>
    <property type="match status" value="1"/>
</dbReference>
<dbReference type="InterPro" id="IPR050464">
    <property type="entry name" value="Zeta_carotene_desat/Oxidored"/>
</dbReference>
<dbReference type="Gene3D" id="3.90.660.10">
    <property type="match status" value="1"/>
</dbReference>
<dbReference type="InterPro" id="IPR036188">
    <property type="entry name" value="FAD/NAD-bd_sf"/>
</dbReference>
<dbReference type="PANTHER" id="PTHR42923:SF47">
    <property type="entry name" value="BLR3003 PROTEIN"/>
    <property type="match status" value="1"/>
</dbReference>
<name>A0ABR6XLB7_9BURK</name>
<keyword evidence="3" id="KW-1185">Reference proteome</keyword>
<dbReference type="Pfam" id="PF01593">
    <property type="entry name" value="Amino_oxidase"/>
    <property type="match status" value="1"/>
</dbReference>
<accession>A0ABR6XLB7</accession>
<gene>
    <name evidence="2" type="ORF">H8K33_01525</name>
</gene>
<dbReference type="SUPFAM" id="SSF51905">
    <property type="entry name" value="FAD/NAD(P)-binding domain"/>
    <property type="match status" value="1"/>
</dbReference>
<organism evidence="2 3">
    <name type="scientific">Undibacterium amnicola</name>
    <dbReference type="NCBI Taxonomy" id="1834038"/>
    <lineage>
        <taxon>Bacteria</taxon>
        <taxon>Pseudomonadati</taxon>
        <taxon>Pseudomonadota</taxon>
        <taxon>Betaproteobacteria</taxon>
        <taxon>Burkholderiales</taxon>
        <taxon>Oxalobacteraceae</taxon>
        <taxon>Undibacterium</taxon>
    </lineage>
</organism>
<evidence type="ECO:0000313" key="2">
    <source>
        <dbReference type="EMBL" id="MBC3830183.1"/>
    </source>
</evidence>
<protein>
    <submittedName>
        <fullName evidence="2">FAD-dependent oxidoreductase</fullName>
    </submittedName>
</protein>
<reference evidence="2 3" key="1">
    <citation type="submission" date="2020-08" db="EMBL/GenBank/DDBJ databases">
        <title>Novel species isolated from subtropical streams in China.</title>
        <authorList>
            <person name="Lu H."/>
        </authorList>
    </citation>
    <scope>NUCLEOTIDE SEQUENCE [LARGE SCALE GENOMIC DNA]</scope>
    <source>
        <strain evidence="2 3">KCTC 52442</strain>
    </source>
</reference>
<dbReference type="Gene3D" id="3.50.50.60">
    <property type="entry name" value="FAD/NAD(P)-binding domain"/>
    <property type="match status" value="2"/>
</dbReference>
<comment type="caution">
    <text evidence="2">The sequence shown here is derived from an EMBL/GenBank/DDBJ whole genome shotgun (WGS) entry which is preliminary data.</text>
</comment>
<dbReference type="Proteomes" id="UP000643610">
    <property type="component" value="Unassembled WGS sequence"/>
</dbReference>
<dbReference type="PANTHER" id="PTHR42923">
    <property type="entry name" value="PROTOPORPHYRINOGEN OXIDASE"/>
    <property type="match status" value="1"/>
</dbReference>
<dbReference type="InterPro" id="IPR017830">
    <property type="entry name" value="SQase_HpnE"/>
</dbReference>
<proteinExistence type="predicted"/>
<feature type="domain" description="Amine oxidase" evidence="1">
    <location>
        <begin position="9"/>
        <end position="455"/>
    </location>
</feature>
<dbReference type="Gene3D" id="1.10.405.20">
    <property type="match status" value="1"/>
</dbReference>